<evidence type="ECO:0000256" key="1">
    <source>
        <dbReference type="ARBA" id="ARBA00001974"/>
    </source>
</evidence>
<evidence type="ECO:0000256" key="3">
    <source>
        <dbReference type="ARBA" id="ARBA00022630"/>
    </source>
</evidence>
<comment type="cofactor">
    <cofactor evidence="1">
        <name>FAD</name>
        <dbReference type="ChEBI" id="CHEBI:57692"/>
    </cofactor>
</comment>
<dbReference type="Pfam" id="PF00732">
    <property type="entry name" value="GMC_oxred_N"/>
    <property type="match status" value="1"/>
</dbReference>
<gene>
    <name evidence="6" type="ORF">Q4528_15400</name>
</gene>
<feature type="non-terminal residue" evidence="6">
    <location>
        <position position="78"/>
    </location>
</feature>
<dbReference type="PANTHER" id="PTHR11552:SF147">
    <property type="entry name" value="CHOLINE DEHYDROGENASE, MITOCHONDRIAL"/>
    <property type="match status" value="1"/>
</dbReference>
<dbReference type="Gene3D" id="3.30.560.10">
    <property type="entry name" value="Glucose Oxidase, domain 3"/>
    <property type="match status" value="1"/>
</dbReference>
<keyword evidence="7" id="KW-1185">Reference proteome</keyword>
<organism evidence="6 7">
    <name type="scientific">Staphylococcus pasteuri_A</name>
    <dbReference type="NCBI Taxonomy" id="3062664"/>
    <lineage>
        <taxon>Bacteria</taxon>
        <taxon>Bacillati</taxon>
        <taxon>Bacillota</taxon>
        <taxon>Bacilli</taxon>
        <taxon>Bacillales</taxon>
        <taxon>Staphylococcaceae</taxon>
        <taxon>Staphylococcus</taxon>
    </lineage>
</organism>
<dbReference type="Gene3D" id="3.50.50.60">
    <property type="entry name" value="FAD/NAD(P)-binding domain"/>
    <property type="match status" value="1"/>
</dbReference>
<evidence type="ECO:0000256" key="4">
    <source>
        <dbReference type="ARBA" id="ARBA00022827"/>
    </source>
</evidence>
<comment type="caution">
    <text evidence="6">The sequence shown here is derived from an EMBL/GenBank/DDBJ whole genome shotgun (WGS) entry which is preliminary data.</text>
</comment>
<dbReference type="PANTHER" id="PTHR11552">
    <property type="entry name" value="GLUCOSE-METHANOL-CHOLINE GMC OXIDOREDUCTASE"/>
    <property type="match status" value="1"/>
</dbReference>
<keyword evidence="4" id="KW-0274">FAD</keyword>
<dbReference type="AlphaFoldDB" id="A0AAW7YZ38"/>
<dbReference type="InterPro" id="IPR000172">
    <property type="entry name" value="GMC_OxRdtase_N"/>
</dbReference>
<evidence type="ECO:0000313" key="6">
    <source>
        <dbReference type="EMBL" id="MDO6575498.1"/>
    </source>
</evidence>
<sequence length="78" mass="8791">MHVTDPVSPRPITEDWIKAGQANQVRRTDDFNGENQSGIGFYQTTQFHNSKRGERCSAAAAFLHPVMDRPNLHVMTHA</sequence>
<evidence type="ECO:0000313" key="7">
    <source>
        <dbReference type="Proteomes" id="UP001170310"/>
    </source>
</evidence>
<keyword evidence="3" id="KW-0285">Flavoprotein</keyword>
<evidence type="ECO:0000256" key="2">
    <source>
        <dbReference type="ARBA" id="ARBA00010790"/>
    </source>
</evidence>
<evidence type="ECO:0000259" key="5">
    <source>
        <dbReference type="Pfam" id="PF00732"/>
    </source>
</evidence>
<protein>
    <submittedName>
        <fullName evidence="6">GMC family oxidoreductase N-terminal domain-containing protein</fullName>
    </submittedName>
</protein>
<dbReference type="GO" id="GO:0016614">
    <property type="term" value="F:oxidoreductase activity, acting on CH-OH group of donors"/>
    <property type="evidence" value="ECO:0007669"/>
    <property type="project" value="InterPro"/>
</dbReference>
<name>A0AAW7YZ38_9STAP</name>
<dbReference type="Proteomes" id="UP001170310">
    <property type="component" value="Unassembled WGS sequence"/>
</dbReference>
<accession>A0AAW7YZ38</accession>
<feature type="domain" description="Glucose-methanol-choline oxidoreductase N-terminal" evidence="5">
    <location>
        <begin position="1"/>
        <end position="78"/>
    </location>
</feature>
<dbReference type="InterPro" id="IPR012132">
    <property type="entry name" value="GMC_OxRdtase"/>
</dbReference>
<proteinExistence type="inferred from homology"/>
<dbReference type="GO" id="GO:0050660">
    <property type="term" value="F:flavin adenine dinucleotide binding"/>
    <property type="evidence" value="ECO:0007669"/>
    <property type="project" value="InterPro"/>
</dbReference>
<reference evidence="6" key="1">
    <citation type="submission" date="2023-07" db="EMBL/GenBank/DDBJ databases">
        <title>Genome content predicts the carbon catabolic preferences of heterotrophic bacteria.</title>
        <authorList>
            <person name="Gralka M."/>
        </authorList>
    </citation>
    <scope>NUCLEOTIDE SEQUENCE</scope>
    <source>
        <strain evidence="6">E2R20</strain>
    </source>
</reference>
<comment type="similarity">
    <text evidence="2">Belongs to the GMC oxidoreductase family.</text>
</comment>
<dbReference type="EMBL" id="JAUOQO010000770">
    <property type="protein sequence ID" value="MDO6575498.1"/>
    <property type="molecule type" value="Genomic_DNA"/>
</dbReference>
<dbReference type="InterPro" id="IPR036188">
    <property type="entry name" value="FAD/NAD-bd_sf"/>
</dbReference>